<feature type="transmembrane region" description="Helical" evidence="8">
    <location>
        <begin position="361"/>
        <end position="379"/>
    </location>
</feature>
<accession>A0AAV9MWS9</accession>
<feature type="transmembrane region" description="Helical" evidence="8">
    <location>
        <begin position="298"/>
        <end position="319"/>
    </location>
</feature>
<evidence type="ECO:0000256" key="4">
    <source>
        <dbReference type="ARBA" id="ARBA00022692"/>
    </source>
</evidence>
<proteinExistence type="inferred from homology"/>
<feature type="transmembrane region" description="Helical" evidence="8">
    <location>
        <begin position="86"/>
        <end position="108"/>
    </location>
</feature>
<evidence type="ECO:0000256" key="6">
    <source>
        <dbReference type="ARBA" id="ARBA00023136"/>
    </source>
</evidence>
<evidence type="ECO:0000259" key="9">
    <source>
        <dbReference type="PROSITE" id="PS50850"/>
    </source>
</evidence>
<feature type="transmembrane region" description="Helical" evidence="8">
    <location>
        <begin position="266"/>
        <end position="292"/>
    </location>
</feature>
<comment type="similarity">
    <text evidence="2 7">Belongs to the major facilitator superfamily. Sugar transporter (TC 2.A.1.1) family.</text>
</comment>
<dbReference type="InterPro" id="IPR005829">
    <property type="entry name" value="Sugar_transporter_CS"/>
</dbReference>
<dbReference type="InterPro" id="IPR020846">
    <property type="entry name" value="MFS_dom"/>
</dbReference>
<dbReference type="InterPro" id="IPR005828">
    <property type="entry name" value="MFS_sugar_transport-like"/>
</dbReference>
<sequence>MPKLTTYNVLIGVIVAIGTFGYGYGFGVFITSIGQPGFYIDFNLDPTSKHTANILGAVNALFAAGAAFGALAQAPLADWVGRKRALAASALLSLIGAAWTAGSPYLAMLLTVRILHGFGLGMLICLVPLYLTEVSPAHCRGLVSGMTVMGFGMGYVIVAWVSVGAYYSTNLSMQWRLPLALATVGPLGLLIALPLVPESPRYLCWVDKNDEALKVLERLHNDSTDPTNSAAHAEFLQIKAQVMIDKEQKSSYVRMFTKPSWRRRSLLVIFIMFASQATGVNGIANYLVIIFGDLGLTGVMPILVYAVYAVIGTAAAFYACFVMDQYGRRQLFILGFPILAVNLLIEGLLQRQYLGTGNRAGNGAAVAFIFLFIVLYQFIDAPSFVWCAEIFPTNLRAKGIGLSMFSYFVGFITFSTPGPRAFRDVKWGMYLVYMGLSIACGIIAYFYVPETKGLPIEEMGALFGDEVALHMTSDGRGIVEKPDVEQVEVQAAKV</sequence>
<dbReference type="NCBIfam" id="TIGR00879">
    <property type="entry name" value="SP"/>
    <property type="match status" value="1"/>
</dbReference>
<keyword evidence="11" id="KW-1185">Reference proteome</keyword>
<evidence type="ECO:0000256" key="7">
    <source>
        <dbReference type="RuleBase" id="RU003346"/>
    </source>
</evidence>
<feature type="transmembrane region" description="Helical" evidence="8">
    <location>
        <begin position="114"/>
        <end position="131"/>
    </location>
</feature>
<organism evidence="10 11">
    <name type="scientific">Exophiala bonariae</name>
    <dbReference type="NCBI Taxonomy" id="1690606"/>
    <lineage>
        <taxon>Eukaryota</taxon>
        <taxon>Fungi</taxon>
        <taxon>Dikarya</taxon>
        <taxon>Ascomycota</taxon>
        <taxon>Pezizomycotina</taxon>
        <taxon>Eurotiomycetes</taxon>
        <taxon>Chaetothyriomycetidae</taxon>
        <taxon>Chaetothyriales</taxon>
        <taxon>Herpotrichiellaceae</taxon>
        <taxon>Exophiala</taxon>
    </lineage>
</organism>
<evidence type="ECO:0000256" key="1">
    <source>
        <dbReference type="ARBA" id="ARBA00004141"/>
    </source>
</evidence>
<dbReference type="GO" id="GO:0005351">
    <property type="term" value="F:carbohydrate:proton symporter activity"/>
    <property type="evidence" value="ECO:0007669"/>
    <property type="project" value="TreeGrafter"/>
</dbReference>
<dbReference type="PRINTS" id="PR00171">
    <property type="entry name" value="SUGRTRNSPORT"/>
</dbReference>
<dbReference type="GO" id="GO:0016020">
    <property type="term" value="C:membrane"/>
    <property type="evidence" value="ECO:0007669"/>
    <property type="project" value="UniProtKB-SubCell"/>
</dbReference>
<reference evidence="10 11" key="1">
    <citation type="submission" date="2023-08" db="EMBL/GenBank/DDBJ databases">
        <title>Black Yeasts Isolated from many extreme environments.</title>
        <authorList>
            <person name="Coleine C."/>
            <person name="Stajich J.E."/>
            <person name="Selbmann L."/>
        </authorList>
    </citation>
    <scope>NUCLEOTIDE SEQUENCE [LARGE SCALE GENOMIC DNA]</scope>
    <source>
        <strain evidence="10 11">CCFEE 5792</strain>
    </source>
</reference>
<evidence type="ECO:0000256" key="5">
    <source>
        <dbReference type="ARBA" id="ARBA00022989"/>
    </source>
</evidence>
<dbReference type="PROSITE" id="PS00217">
    <property type="entry name" value="SUGAR_TRANSPORT_2"/>
    <property type="match status" value="1"/>
</dbReference>
<dbReference type="AlphaFoldDB" id="A0AAV9MWS9"/>
<dbReference type="PANTHER" id="PTHR48022:SF11">
    <property type="entry name" value="MONOSACCHARIDE TRANSPORTER (HXT8), PUTATIVE (AFU_ORTHOLOGUE AFUA_2G08120)-RELATED"/>
    <property type="match status" value="1"/>
</dbReference>
<evidence type="ECO:0000256" key="3">
    <source>
        <dbReference type="ARBA" id="ARBA00022448"/>
    </source>
</evidence>
<dbReference type="Proteomes" id="UP001358417">
    <property type="component" value="Unassembled WGS sequence"/>
</dbReference>
<keyword evidence="3 7" id="KW-0813">Transport</keyword>
<feature type="transmembrane region" description="Helical" evidence="8">
    <location>
        <begin position="54"/>
        <end position="74"/>
    </location>
</feature>
<dbReference type="InterPro" id="IPR003663">
    <property type="entry name" value="Sugar/inositol_transpt"/>
</dbReference>
<evidence type="ECO:0000256" key="8">
    <source>
        <dbReference type="SAM" id="Phobius"/>
    </source>
</evidence>
<feature type="transmembrane region" description="Helical" evidence="8">
    <location>
        <begin position="400"/>
        <end position="418"/>
    </location>
</feature>
<dbReference type="EMBL" id="JAVRRD010000040">
    <property type="protein sequence ID" value="KAK5045058.1"/>
    <property type="molecule type" value="Genomic_DNA"/>
</dbReference>
<feature type="transmembrane region" description="Helical" evidence="8">
    <location>
        <begin position="331"/>
        <end position="349"/>
    </location>
</feature>
<feature type="transmembrane region" description="Helical" evidence="8">
    <location>
        <begin position="430"/>
        <end position="448"/>
    </location>
</feature>
<feature type="domain" description="Major facilitator superfamily (MFS) profile" evidence="9">
    <location>
        <begin position="11"/>
        <end position="452"/>
    </location>
</feature>
<dbReference type="Gene3D" id="1.20.1250.20">
    <property type="entry name" value="MFS general substrate transporter like domains"/>
    <property type="match status" value="1"/>
</dbReference>
<dbReference type="Pfam" id="PF00083">
    <property type="entry name" value="Sugar_tr"/>
    <property type="match status" value="1"/>
</dbReference>
<dbReference type="InterPro" id="IPR036259">
    <property type="entry name" value="MFS_trans_sf"/>
</dbReference>
<feature type="transmembrane region" description="Helical" evidence="8">
    <location>
        <begin position="175"/>
        <end position="196"/>
    </location>
</feature>
<feature type="transmembrane region" description="Helical" evidence="8">
    <location>
        <begin position="7"/>
        <end position="34"/>
    </location>
</feature>
<dbReference type="PANTHER" id="PTHR48022">
    <property type="entry name" value="PLASTIDIC GLUCOSE TRANSPORTER 4"/>
    <property type="match status" value="1"/>
</dbReference>
<comment type="subcellular location">
    <subcellularLocation>
        <location evidence="1">Membrane</location>
        <topology evidence="1">Multi-pass membrane protein</topology>
    </subcellularLocation>
</comment>
<protein>
    <recommendedName>
        <fullName evidence="9">Major facilitator superfamily (MFS) profile domain-containing protein</fullName>
    </recommendedName>
</protein>
<dbReference type="InterPro" id="IPR050360">
    <property type="entry name" value="MFS_Sugar_Transporters"/>
</dbReference>
<evidence type="ECO:0000256" key="2">
    <source>
        <dbReference type="ARBA" id="ARBA00010992"/>
    </source>
</evidence>
<dbReference type="SUPFAM" id="SSF103473">
    <property type="entry name" value="MFS general substrate transporter"/>
    <property type="match status" value="1"/>
</dbReference>
<evidence type="ECO:0000313" key="10">
    <source>
        <dbReference type="EMBL" id="KAK5045058.1"/>
    </source>
</evidence>
<gene>
    <name evidence="10" type="ORF">LTR84_010206</name>
</gene>
<dbReference type="GeneID" id="89978364"/>
<keyword evidence="4 8" id="KW-0812">Transmembrane</keyword>
<keyword evidence="6 8" id="KW-0472">Membrane</keyword>
<keyword evidence="5 8" id="KW-1133">Transmembrane helix</keyword>
<dbReference type="PROSITE" id="PS50850">
    <property type="entry name" value="MFS"/>
    <property type="match status" value="1"/>
</dbReference>
<name>A0AAV9MWS9_9EURO</name>
<evidence type="ECO:0000313" key="11">
    <source>
        <dbReference type="Proteomes" id="UP001358417"/>
    </source>
</evidence>
<comment type="caution">
    <text evidence="10">The sequence shown here is derived from an EMBL/GenBank/DDBJ whole genome shotgun (WGS) entry which is preliminary data.</text>
</comment>
<dbReference type="RefSeq" id="XP_064700697.1">
    <property type="nucleotide sequence ID" value="XM_064853743.1"/>
</dbReference>
<feature type="transmembrane region" description="Helical" evidence="8">
    <location>
        <begin position="143"/>
        <end position="163"/>
    </location>
</feature>